<feature type="region of interest" description="Disordered" evidence="1">
    <location>
        <begin position="869"/>
        <end position="900"/>
    </location>
</feature>
<dbReference type="InterPro" id="IPR003598">
    <property type="entry name" value="Ig_sub2"/>
</dbReference>
<dbReference type="SMART" id="SM00408">
    <property type="entry name" value="IGc2"/>
    <property type="match status" value="1"/>
</dbReference>
<dbReference type="Gene3D" id="2.60.40.10">
    <property type="entry name" value="Immunoglobulins"/>
    <property type="match status" value="1"/>
</dbReference>
<sequence length="987" mass="112179">METKGAVAPQFTELLRSTAVVAHNDVILRCMLNKGKPEADIKWYKGSEEIGNGPKYEIISEKNTATLVVHETKISDAAVYKCMATNPHGQVKTDCSVSVYSNCGQIEVGNSLEVLNNFNTTEKPIEIQELKGPYLKIEDNTQLYRPMFQDNLSLDDISLFQKVLNDEVIMPSLETDCEYSPIIKDIKHDVKQVQNTGEKQKCLSIVLSNLPAEVSSLIESGSEYHPTKDSVKDALSDLKDDFDDGFDNADSVQTKIVKEISQNNKHGKEDKIGLNPNQMLNANDSVISPKKNNVHIQEKDFVSSRKGADKKHCCLYCNKVIPQMPRHLKRKHADEIEVARAMACPQEKDRKLGIKSLIYEGDYQHNYNVLENGQGVIIPRYSKRRGAEKVKTVKELVPCEHCKALFGCTELYRHKCPLKTLKETVQSSCSRGVKGARLLLPLPVQHKYHSQLYKTVICNMQEGEVKIIVEKDSLIKEFGSRQLENVDKEVSSTQVISTKMRELARLMIAFADIDSNILHLKQAILPINWEKLLTAIKNVAGYNVSTGRYEIPSLALKLGYSLKHCANIAYCHAIIDGDETTKKNYIDFLQLYNTEFYTRISSKAQYTLHIDKFNKPLLLPLSEDVTALHNHLKKEVAAIMASQEPNYQDLAEAVLAQVILFNRKRSGEAQRMKLEHFKNAVKKSITPPDKEILNSLTKFEAALCTSVLRVEIRGKRGRKVPVLLTEDMQKGVHMLIKLRKNPEVQPKRDYLFARPLDAKTPFYGNVAIRKHTMLCGAKQPELMTSTGLRKQLGTMCQVLALSEQQQDILANFMGHDLQVHREFYRLPESYFEVAKVTKILHAINEGRISEFKGKDYDSIIINNDEKVEFEEDDTDEEIEDEEAKNDQASNENKSTGTSGQFIKQSATKTFMTKLKSRQPVKKRCYTEEQHTVISNIFKKWIQTSKVPGKLAIENAKQDNNCLENIPWKLIKYYIKNLITKRKKLPQP</sequence>
<evidence type="ECO:0000259" key="2">
    <source>
        <dbReference type="PROSITE" id="PS50835"/>
    </source>
</evidence>
<feature type="domain" description="Ig-like" evidence="2">
    <location>
        <begin position="9"/>
        <end position="98"/>
    </location>
</feature>
<evidence type="ECO:0000313" key="3">
    <source>
        <dbReference type="EMBL" id="KAJ8311902.1"/>
    </source>
</evidence>
<dbReference type="InterPro" id="IPR003599">
    <property type="entry name" value="Ig_sub"/>
</dbReference>
<dbReference type="EMBL" id="JARBDR010000452">
    <property type="protein sequence ID" value="KAJ8311902.1"/>
    <property type="molecule type" value="Genomic_DNA"/>
</dbReference>
<protein>
    <recommendedName>
        <fullName evidence="2">Ig-like domain-containing protein</fullName>
    </recommendedName>
</protein>
<dbReference type="InterPro" id="IPR013098">
    <property type="entry name" value="Ig_I-set"/>
</dbReference>
<keyword evidence="4" id="KW-1185">Reference proteome</keyword>
<dbReference type="Proteomes" id="UP001217089">
    <property type="component" value="Unassembled WGS sequence"/>
</dbReference>
<dbReference type="InterPro" id="IPR036179">
    <property type="entry name" value="Ig-like_dom_sf"/>
</dbReference>
<feature type="compositionally biased region" description="Polar residues" evidence="1">
    <location>
        <begin position="886"/>
        <end position="900"/>
    </location>
</feature>
<proteinExistence type="predicted"/>
<dbReference type="PANTHER" id="PTHR33480">
    <property type="entry name" value="SET DOMAIN-CONTAINING PROTEIN-RELATED"/>
    <property type="match status" value="1"/>
</dbReference>
<reference evidence="3 4" key="1">
    <citation type="submission" date="2022-12" db="EMBL/GenBank/DDBJ databases">
        <title>Chromosome-level genome of Tegillarca granosa.</title>
        <authorList>
            <person name="Kim J."/>
        </authorList>
    </citation>
    <scope>NUCLEOTIDE SEQUENCE [LARGE SCALE GENOMIC DNA]</scope>
    <source>
        <strain evidence="3">Teg-2019</strain>
        <tissue evidence="3">Adductor muscle</tissue>
    </source>
</reference>
<dbReference type="Pfam" id="PF07679">
    <property type="entry name" value="I-set"/>
    <property type="match status" value="1"/>
</dbReference>
<dbReference type="PROSITE" id="PS50835">
    <property type="entry name" value="IG_LIKE"/>
    <property type="match status" value="1"/>
</dbReference>
<dbReference type="InterPro" id="IPR013783">
    <property type="entry name" value="Ig-like_fold"/>
</dbReference>
<dbReference type="PANTHER" id="PTHR33480:SF1">
    <property type="entry name" value="TYR RECOMBINASE DOMAIN-CONTAINING PROTEIN"/>
    <property type="match status" value="1"/>
</dbReference>
<accession>A0ABQ9F3D3</accession>
<feature type="compositionally biased region" description="Acidic residues" evidence="1">
    <location>
        <begin position="869"/>
        <end position="883"/>
    </location>
</feature>
<evidence type="ECO:0000256" key="1">
    <source>
        <dbReference type="SAM" id="MobiDB-lite"/>
    </source>
</evidence>
<dbReference type="InterPro" id="IPR007110">
    <property type="entry name" value="Ig-like_dom"/>
</dbReference>
<organism evidence="3 4">
    <name type="scientific">Tegillarca granosa</name>
    <name type="common">Malaysian cockle</name>
    <name type="synonym">Anadara granosa</name>
    <dbReference type="NCBI Taxonomy" id="220873"/>
    <lineage>
        <taxon>Eukaryota</taxon>
        <taxon>Metazoa</taxon>
        <taxon>Spiralia</taxon>
        <taxon>Lophotrochozoa</taxon>
        <taxon>Mollusca</taxon>
        <taxon>Bivalvia</taxon>
        <taxon>Autobranchia</taxon>
        <taxon>Pteriomorphia</taxon>
        <taxon>Arcoida</taxon>
        <taxon>Arcoidea</taxon>
        <taxon>Arcidae</taxon>
        <taxon>Tegillarca</taxon>
    </lineage>
</organism>
<name>A0ABQ9F3D3_TEGGR</name>
<dbReference type="SMART" id="SM00409">
    <property type="entry name" value="IG"/>
    <property type="match status" value="1"/>
</dbReference>
<gene>
    <name evidence="3" type="ORF">KUTeg_010550</name>
</gene>
<evidence type="ECO:0000313" key="4">
    <source>
        <dbReference type="Proteomes" id="UP001217089"/>
    </source>
</evidence>
<comment type="caution">
    <text evidence="3">The sequence shown here is derived from an EMBL/GenBank/DDBJ whole genome shotgun (WGS) entry which is preliminary data.</text>
</comment>
<dbReference type="SUPFAM" id="SSF48726">
    <property type="entry name" value="Immunoglobulin"/>
    <property type="match status" value="1"/>
</dbReference>